<dbReference type="InterPro" id="IPR002727">
    <property type="entry name" value="DUF47"/>
</dbReference>
<comment type="caution">
    <text evidence="3">The sequence shown here is derived from an EMBL/GenBank/DDBJ whole genome shotgun (WGS) entry which is preliminary data.</text>
</comment>
<protein>
    <submittedName>
        <fullName evidence="3">Putitive phosphate transport regulator</fullName>
    </submittedName>
</protein>
<name>D6STH1_9BACT</name>
<dbReference type="OrthoDB" id="9767431at2"/>
<evidence type="ECO:0000256" key="2">
    <source>
        <dbReference type="SAM" id="Coils"/>
    </source>
</evidence>
<dbReference type="InterPro" id="IPR018445">
    <property type="entry name" value="Put_Phosphate_transp_reg"/>
</dbReference>
<accession>D6STH1</accession>
<sequence length="223" mass="26111">MRMNFFGLLSNKSPMEGLHDHYEKIHESIEVINEALECYIGGGDKCPEFISLQSRINELESQADKIIRHIRNHLPRGLFMTVDKIQFLNYTSVQDNILDAAQEALNWLGMREVNIPEEFQRDLLFLQGDVVKTLAMVGPALRETTALVHMESMNREELKESLRKIREQKDKVFRNKNEITRKVFNSDLEFKDIYQLIHYVDKLYLMAFNSSKCAEILRTMIAR</sequence>
<proteinExistence type="inferred from homology"/>
<gene>
    <name evidence="3" type="ORF">Dthio_PD1326</name>
</gene>
<dbReference type="Pfam" id="PF01865">
    <property type="entry name" value="PhoU_div"/>
    <property type="match status" value="1"/>
</dbReference>
<evidence type="ECO:0000313" key="4">
    <source>
        <dbReference type="Proteomes" id="UP000005496"/>
    </source>
</evidence>
<dbReference type="EMBL" id="ACJN02000003">
    <property type="protein sequence ID" value="EFI33987.1"/>
    <property type="molecule type" value="Genomic_DNA"/>
</dbReference>
<reference evidence="3" key="1">
    <citation type="submission" date="2010-05" db="EMBL/GenBank/DDBJ databases">
        <title>The draft genome of Desulfonatronospira thiodismutans ASO3-1.</title>
        <authorList>
            <consortium name="US DOE Joint Genome Institute (JGI-PGF)"/>
            <person name="Lucas S."/>
            <person name="Copeland A."/>
            <person name="Lapidus A."/>
            <person name="Cheng J.-F."/>
            <person name="Bruce D."/>
            <person name="Goodwin L."/>
            <person name="Pitluck S."/>
            <person name="Chertkov O."/>
            <person name="Brettin T."/>
            <person name="Detter J.C."/>
            <person name="Han C."/>
            <person name="Land M.L."/>
            <person name="Hauser L."/>
            <person name="Kyrpides N."/>
            <person name="Mikhailova N."/>
            <person name="Muyzer G."/>
            <person name="Woyke T."/>
        </authorList>
    </citation>
    <scope>NUCLEOTIDE SEQUENCE [LARGE SCALE GENOMIC DNA]</scope>
    <source>
        <strain evidence="3">ASO3-1</strain>
    </source>
</reference>
<dbReference type="PANTHER" id="PTHR36536">
    <property type="entry name" value="UPF0111 PROTEIN HI_1603"/>
    <property type="match status" value="1"/>
</dbReference>
<dbReference type="Proteomes" id="UP000005496">
    <property type="component" value="Unassembled WGS sequence"/>
</dbReference>
<dbReference type="Gene3D" id="1.20.58.220">
    <property type="entry name" value="Phosphate transport system protein phou homolog 2, domain 2"/>
    <property type="match status" value="1"/>
</dbReference>
<evidence type="ECO:0000256" key="1">
    <source>
        <dbReference type="ARBA" id="ARBA00008591"/>
    </source>
</evidence>
<dbReference type="eggNOG" id="COG1392">
    <property type="taxonomic scope" value="Bacteria"/>
</dbReference>
<comment type="similarity">
    <text evidence="1">Belongs to the UPF0111 family.</text>
</comment>
<keyword evidence="4" id="KW-1185">Reference proteome</keyword>
<dbReference type="AlphaFoldDB" id="D6STH1"/>
<dbReference type="PANTHER" id="PTHR36536:SF3">
    <property type="entry name" value="UPF0111 PROTEIN HI_1603"/>
    <property type="match status" value="1"/>
</dbReference>
<dbReference type="InterPro" id="IPR038078">
    <property type="entry name" value="PhoU-like_sf"/>
</dbReference>
<organism evidence="3 4">
    <name type="scientific">Desulfonatronospira thiodismutans ASO3-1</name>
    <dbReference type="NCBI Taxonomy" id="555779"/>
    <lineage>
        <taxon>Bacteria</taxon>
        <taxon>Pseudomonadati</taxon>
        <taxon>Thermodesulfobacteriota</taxon>
        <taxon>Desulfovibrionia</taxon>
        <taxon>Desulfovibrionales</taxon>
        <taxon>Desulfonatronovibrionaceae</taxon>
        <taxon>Desulfonatronospira</taxon>
    </lineage>
</organism>
<feature type="coiled-coil region" evidence="2">
    <location>
        <begin position="155"/>
        <end position="182"/>
    </location>
</feature>
<evidence type="ECO:0000313" key="3">
    <source>
        <dbReference type="EMBL" id="EFI33987.1"/>
    </source>
</evidence>
<keyword evidence="2" id="KW-0175">Coiled coil</keyword>